<dbReference type="Gene3D" id="3.30.450.40">
    <property type="match status" value="2"/>
</dbReference>
<dbReference type="PANTHER" id="PTHR43065:SF50">
    <property type="entry name" value="HISTIDINE KINASE"/>
    <property type="match status" value="1"/>
</dbReference>
<dbReference type="GO" id="GO:0000155">
    <property type="term" value="F:phosphorelay sensor kinase activity"/>
    <property type="evidence" value="ECO:0007669"/>
    <property type="project" value="InterPro"/>
</dbReference>
<dbReference type="RefSeq" id="WP_127080536.1">
    <property type="nucleotide sequence ID" value="NZ_RSCL01000004.1"/>
</dbReference>
<dbReference type="PROSITE" id="PS50109">
    <property type="entry name" value="HIS_KIN"/>
    <property type="match status" value="1"/>
</dbReference>
<accession>A0A433VNI0</accession>
<dbReference type="InterPro" id="IPR005467">
    <property type="entry name" value="His_kinase_dom"/>
</dbReference>
<comment type="caution">
    <text evidence="9">The sequence shown here is derived from an EMBL/GenBank/DDBJ whole genome shotgun (WGS) entry which is preliminary data.</text>
</comment>
<dbReference type="GO" id="GO:0006355">
    <property type="term" value="P:regulation of DNA-templated transcription"/>
    <property type="evidence" value="ECO:0007669"/>
    <property type="project" value="InterPro"/>
</dbReference>
<sequence length="718" mass="81327">MTLASDSDLRLNIEPTKLLHSINDRIRKLLELPNILKVVVEELRLFLTTDRVMVYKFHADNNGQVIAESLNENKLPSLLNLNFPADDIPAHARELFVQSRISSIVNVDTGQIAQNPMNFNGMSASQRSVDPCHAEYLTAMGVQSSIVVPILYHDQLWGLLVSHHSQPRLISNVEVDTVQTVADLLAVVIAYITPLQEARLKAHRETIINHIADRLHLLPDMDLQTALEETVTAFDGCGGRLCICSETIHQTDTLQSFIECLTDATKIKVYQIGKQPVVPKIAKFDIIEQYSAWEEHYKGHYSVWAISDIYQTPELRNLQIAFQATNIRSILMIPLMYRSQLQGYLSVFRDSYESETLWAGEFDPDERQRLPRQSFEIWRQSKQLQAKQWTSDEITLAASIGHQFATATYEYELYQKVNYFNFNLESQVLKRTLELTTTLQELKQTQTQLIQTEKMSSLGQLVAGIAHEINNPVNFIYGNINHVHQYVDDILGILDLYQQNCSTDIPEVIERAEEVDLNFIVEDLPKMLSSIKLGTDRIRQIVLSLRNFSRLDQAEVKPVNIHEGIDSTLVILQHRLKAKPESPAICIIKEYGDLPPVECYAGQINQVFMNVLSNAIDALEQQRESKKNTITISTNISQFSDNRPSVLISIADNGCGIPEHVIKKIFDPFFTTKEVGQGTGLGLSISYQIIVDKHSGTFKCKSQPGEGTEFLIQIPIKV</sequence>
<proteinExistence type="inferred from homology"/>
<dbReference type="Pfam" id="PF00360">
    <property type="entry name" value="PHY"/>
    <property type="match status" value="1"/>
</dbReference>
<dbReference type="SMART" id="SM00065">
    <property type="entry name" value="GAF"/>
    <property type="match status" value="2"/>
</dbReference>
<keyword evidence="6" id="KW-0902">Two-component regulatory system</keyword>
<dbReference type="PANTHER" id="PTHR43065">
    <property type="entry name" value="SENSOR HISTIDINE KINASE"/>
    <property type="match status" value="1"/>
</dbReference>
<dbReference type="PRINTS" id="PR00344">
    <property type="entry name" value="BCTRLSENSOR"/>
</dbReference>
<dbReference type="CDD" id="cd00082">
    <property type="entry name" value="HisKA"/>
    <property type="match status" value="1"/>
</dbReference>
<dbReference type="InterPro" id="IPR036097">
    <property type="entry name" value="HisK_dim/P_sf"/>
</dbReference>
<dbReference type="InterPro" id="IPR013515">
    <property type="entry name" value="Phytochrome_cen-reg"/>
</dbReference>
<dbReference type="GO" id="GO:0009584">
    <property type="term" value="P:detection of visible light"/>
    <property type="evidence" value="ECO:0007669"/>
    <property type="project" value="InterPro"/>
</dbReference>
<dbReference type="InterPro" id="IPR003018">
    <property type="entry name" value="GAF"/>
</dbReference>
<name>A0A433VNI0_9CYAN</name>
<evidence type="ECO:0000313" key="9">
    <source>
        <dbReference type="EMBL" id="RUT07656.1"/>
    </source>
</evidence>
<evidence type="ECO:0000256" key="4">
    <source>
        <dbReference type="ARBA" id="ARBA00022553"/>
    </source>
</evidence>
<evidence type="ECO:0000256" key="3">
    <source>
        <dbReference type="ARBA" id="ARBA00012438"/>
    </source>
</evidence>
<reference evidence="9" key="2">
    <citation type="journal article" date="2019" name="Genome Biol. Evol.">
        <title>Day and night: Metabolic profiles and evolutionary relationships of six axenic non-marine cyanobacteria.</title>
        <authorList>
            <person name="Will S.E."/>
            <person name="Henke P."/>
            <person name="Boedeker C."/>
            <person name="Huang S."/>
            <person name="Brinkmann H."/>
            <person name="Rohde M."/>
            <person name="Jarek M."/>
            <person name="Friedl T."/>
            <person name="Seufert S."/>
            <person name="Schumacher M."/>
            <person name="Overmann J."/>
            <person name="Neumann-Schaal M."/>
            <person name="Petersen J."/>
        </authorList>
    </citation>
    <scope>NUCLEOTIDE SEQUENCE [LARGE SCALE GENOMIC DNA]</scope>
    <source>
        <strain evidence="9">PCC 7102</strain>
    </source>
</reference>
<dbReference type="AlphaFoldDB" id="A0A433VNI0"/>
<dbReference type="EMBL" id="RSCL01000004">
    <property type="protein sequence ID" value="RUT07656.1"/>
    <property type="molecule type" value="Genomic_DNA"/>
</dbReference>
<evidence type="ECO:0000259" key="8">
    <source>
        <dbReference type="PROSITE" id="PS50109"/>
    </source>
</evidence>
<evidence type="ECO:0000256" key="1">
    <source>
        <dbReference type="ARBA" id="ARBA00000085"/>
    </source>
</evidence>
<evidence type="ECO:0000256" key="2">
    <source>
        <dbReference type="ARBA" id="ARBA00006402"/>
    </source>
</evidence>
<dbReference type="Pfam" id="PF01590">
    <property type="entry name" value="GAF"/>
    <property type="match status" value="1"/>
</dbReference>
<evidence type="ECO:0000259" key="7">
    <source>
        <dbReference type="PROSITE" id="PS50046"/>
    </source>
</evidence>
<dbReference type="InterPro" id="IPR003661">
    <property type="entry name" value="HisK_dim/P_dom"/>
</dbReference>
<dbReference type="SUPFAM" id="SSF47384">
    <property type="entry name" value="Homodimeric domain of signal transducing histidine kinase"/>
    <property type="match status" value="1"/>
</dbReference>
<dbReference type="SMART" id="SM00387">
    <property type="entry name" value="HATPase_c"/>
    <property type="match status" value="1"/>
</dbReference>
<dbReference type="InterPro" id="IPR004358">
    <property type="entry name" value="Sig_transdc_His_kin-like_C"/>
</dbReference>
<feature type="domain" description="Histidine kinase" evidence="8">
    <location>
        <begin position="464"/>
        <end position="718"/>
    </location>
</feature>
<keyword evidence="5" id="KW-0418">Kinase</keyword>
<dbReference type="Gene3D" id="1.10.287.130">
    <property type="match status" value="1"/>
</dbReference>
<dbReference type="InterPro" id="IPR036890">
    <property type="entry name" value="HATPase_C_sf"/>
</dbReference>
<dbReference type="PROSITE" id="PS50046">
    <property type="entry name" value="PHYTOCHROME_2"/>
    <property type="match status" value="1"/>
</dbReference>
<dbReference type="InterPro" id="IPR029016">
    <property type="entry name" value="GAF-like_dom_sf"/>
</dbReference>
<dbReference type="EC" id="2.7.13.3" evidence="3"/>
<dbReference type="Gene3D" id="3.30.565.10">
    <property type="entry name" value="Histidine kinase-like ATPase, C-terminal domain"/>
    <property type="match status" value="1"/>
</dbReference>
<organism evidence="9 10">
    <name type="scientific">Dulcicalothrix desertica PCC 7102</name>
    <dbReference type="NCBI Taxonomy" id="232991"/>
    <lineage>
        <taxon>Bacteria</taxon>
        <taxon>Bacillati</taxon>
        <taxon>Cyanobacteriota</taxon>
        <taxon>Cyanophyceae</taxon>
        <taxon>Nostocales</taxon>
        <taxon>Calotrichaceae</taxon>
        <taxon>Dulcicalothrix</taxon>
    </lineage>
</organism>
<comment type="similarity">
    <text evidence="2">In the N-terminal section; belongs to the phytochrome family.</text>
</comment>
<dbReference type="SUPFAM" id="SSF55874">
    <property type="entry name" value="ATPase domain of HSP90 chaperone/DNA topoisomerase II/histidine kinase"/>
    <property type="match status" value="1"/>
</dbReference>
<keyword evidence="5" id="KW-0808">Transferase</keyword>
<feature type="domain" description="Phytochrome chromophore attachment site" evidence="7">
    <location>
        <begin position="31"/>
        <end position="187"/>
    </location>
</feature>
<protein>
    <recommendedName>
        <fullName evidence="3">histidine kinase</fullName>
        <ecNumber evidence="3">2.7.13.3</ecNumber>
    </recommendedName>
</protein>
<dbReference type="InterPro" id="IPR016132">
    <property type="entry name" value="Phyto_chromo_attachment"/>
</dbReference>
<dbReference type="Pfam" id="PF02518">
    <property type="entry name" value="HATPase_c"/>
    <property type="match status" value="1"/>
</dbReference>
<evidence type="ECO:0000313" key="10">
    <source>
        <dbReference type="Proteomes" id="UP000271624"/>
    </source>
</evidence>
<dbReference type="OrthoDB" id="474548at2"/>
<evidence type="ECO:0000256" key="5">
    <source>
        <dbReference type="ARBA" id="ARBA00022777"/>
    </source>
</evidence>
<dbReference type="Proteomes" id="UP000271624">
    <property type="component" value="Unassembled WGS sequence"/>
</dbReference>
<evidence type="ECO:0000256" key="6">
    <source>
        <dbReference type="ARBA" id="ARBA00023012"/>
    </source>
</evidence>
<reference evidence="9" key="1">
    <citation type="submission" date="2018-12" db="EMBL/GenBank/DDBJ databases">
        <authorList>
            <person name="Will S."/>
            <person name="Neumann-Schaal M."/>
            <person name="Henke P."/>
        </authorList>
    </citation>
    <scope>NUCLEOTIDE SEQUENCE</scope>
    <source>
        <strain evidence="9">PCC 7102</strain>
    </source>
</reference>
<comment type="catalytic activity">
    <reaction evidence="1">
        <text>ATP + protein L-histidine = ADP + protein N-phospho-L-histidine.</text>
        <dbReference type="EC" id="2.7.13.3"/>
    </reaction>
</comment>
<keyword evidence="10" id="KW-1185">Reference proteome</keyword>
<dbReference type="InterPro" id="IPR003594">
    <property type="entry name" value="HATPase_dom"/>
</dbReference>
<keyword evidence="4" id="KW-0597">Phosphoprotein</keyword>
<gene>
    <name evidence="9" type="ORF">DSM106972_019160</name>
</gene>
<dbReference type="SUPFAM" id="SSF55781">
    <property type="entry name" value="GAF domain-like"/>
    <property type="match status" value="2"/>
</dbReference>